<evidence type="ECO:0000256" key="1">
    <source>
        <dbReference type="SAM" id="MobiDB-lite"/>
    </source>
</evidence>
<gene>
    <name evidence="2" type="ORF">DXC17_00300</name>
</gene>
<evidence type="ECO:0000313" key="2">
    <source>
        <dbReference type="EMBL" id="RGM43197.1"/>
    </source>
</evidence>
<dbReference type="EMBL" id="QSTF01000001">
    <property type="protein sequence ID" value="RGM43197.1"/>
    <property type="molecule type" value="Genomic_DNA"/>
</dbReference>
<comment type="caution">
    <text evidence="2">The sequence shown here is derived from an EMBL/GenBank/DDBJ whole genome shotgun (WGS) entry which is preliminary data.</text>
</comment>
<feature type="compositionally biased region" description="Polar residues" evidence="1">
    <location>
        <begin position="153"/>
        <end position="172"/>
    </location>
</feature>
<protein>
    <submittedName>
        <fullName evidence="2">Uncharacterized protein</fullName>
    </submittedName>
</protein>
<name>A0A3E4WM85_9BACT</name>
<evidence type="ECO:0000313" key="3">
    <source>
        <dbReference type="Proteomes" id="UP000260780"/>
    </source>
</evidence>
<dbReference type="RefSeq" id="WP_117747176.1">
    <property type="nucleotide sequence ID" value="NZ_CAUHQG010000001.1"/>
</dbReference>
<feature type="compositionally biased region" description="Polar residues" evidence="1">
    <location>
        <begin position="129"/>
        <end position="142"/>
    </location>
</feature>
<proteinExistence type="predicted"/>
<dbReference type="AlphaFoldDB" id="A0A3E4WM85"/>
<reference evidence="2 3" key="1">
    <citation type="submission" date="2018-08" db="EMBL/GenBank/DDBJ databases">
        <title>A genome reference for cultivated species of the human gut microbiota.</title>
        <authorList>
            <person name="Zou Y."/>
            <person name="Xue W."/>
            <person name="Luo G."/>
        </authorList>
    </citation>
    <scope>NUCLEOTIDE SEQUENCE [LARGE SCALE GENOMIC DNA]</scope>
    <source>
        <strain evidence="2 3">OM08-14</strain>
    </source>
</reference>
<feature type="region of interest" description="Disordered" evidence="1">
    <location>
        <begin position="129"/>
        <end position="204"/>
    </location>
</feature>
<dbReference type="Proteomes" id="UP000260780">
    <property type="component" value="Unassembled WGS sequence"/>
</dbReference>
<accession>A0A3E4WM85</accession>
<feature type="compositionally biased region" description="Basic and acidic residues" evidence="1">
    <location>
        <begin position="193"/>
        <end position="204"/>
    </location>
</feature>
<sequence>MNSNIFNSIILSNEQVNYLMGGTAGINRLSCLYQLIQMVTRQIETSNEVGESTTELWEVNMSEVALSKLWKCDRKTVSKMLDHMNKLGILSSIQTRRGSVHTLLCISAWIVDGKKFVNPYYIPINQRSNYDKSSSSASTTAFPNKEDPPIKNGGTSPTQLANSSFSSLTSGNGDNGEKEDDPQPSVSDMELEAEARRQFFKEQMEAEDAPQFLLLG</sequence>
<organism evidence="2 3">
    <name type="scientific">Phocaeicola plebeius</name>
    <dbReference type="NCBI Taxonomy" id="310297"/>
    <lineage>
        <taxon>Bacteria</taxon>
        <taxon>Pseudomonadati</taxon>
        <taxon>Bacteroidota</taxon>
        <taxon>Bacteroidia</taxon>
        <taxon>Bacteroidales</taxon>
        <taxon>Bacteroidaceae</taxon>
        <taxon>Phocaeicola</taxon>
    </lineage>
</organism>